<comment type="subcellular location">
    <subcellularLocation>
        <location evidence="1">Cell inner membrane</location>
        <topology evidence="1">Multi-pass membrane protein</topology>
    </subcellularLocation>
    <subcellularLocation>
        <location evidence="10">Cell membrane</location>
        <topology evidence="10">Multi-pass membrane protein</topology>
    </subcellularLocation>
</comment>
<evidence type="ECO:0000256" key="8">
    <source>
        <dbReference type="ARBA" id="ARBA00022989"/>
    </source>
</evidence>
<dbReference type="NCBIfam" id="TIGR01726">
    <property type="entry name" value="HEQRo_perm_3TM"/>
    <property type="match status" value="1"/>
</dbReference>
<accession>A0A2U1TNX1</accession>
<reference evidence="12 13" key="1">
    <citation type="submission" date="2018-04" db="EMBL/GenBank/DDBJ databases">
        <title>Brenneria corticis sp.nov.</title>
        <authorList>
            <person name="Li Y."/>
        </authorList>
    </citation>
    <scope>NUCLEOTIDE SEQUENCE [LARGE SCALE GENOMIC DNA]</scope>
    <source>
        <strain evidence="12 13">LMG 27715</strain>
    </source>
</reference>
<dbReference type="GO" id="GO:0006865">
    <property type="term" value="P:amino acid transport"/>
    <property type="evidence" value="ECO:0007669"/>
    <property type="project" value="UniProtKB-KW"/>
</dbReference>
<dbReference type="EMBL" id="QDKJ01000011">
    <property type="protein sequence ID" value="PWC11091.1"/>
    <property type="molecule type" value="Genomic_DNA"/>
</dbReference>
<dbReference type="Proteomes" id="UP000245138">
    <property type="component" value="Unassembled WGS sequence"/>
</dbReference>
<dbReference type="InterPro" id="IPR000515">
    <property type="entry name" value="MetI-like"/>
</dbReference>
<dbReference type="InterPro" id="IPR043429">
    <property type="entry name" value="ArtM/GltK/GlnP/TcyL/YhdX-like"/>
</dbReference>
<keyword evidence="5" id="KW-0997">Cell inner membrane</keyword>
<gene>
    <name evidence="12" type="ORF">B4923_14430</name>
</gene>
<keyword evidence="3 10" id="KW-0813">Transport</keyword>
<dbReference type="GO" id="GO:0043190">
    <property type="term" value="C:ATP-binding cassette (ABC) transporter complex"/>
    <property type="evidence" value="ECO:0007669"/>
    <property type="project" value="InterPro"/>
</dbReference>
<feature type="transmembrane region" description="Helical" evidence="10">
    <location>
        <begin position="14"/>
        <end position="43"/>
    </location>
</feature>
<dbReference type="PANTHER" id="PTHR30614:SF42">
    <property type="entry name" value="GLUTAMATE_ASPARTATE IMPORT PERMEASE PROTEIN GLTJ"/>
    <property type="match status" value="1"/>
</dbReference>
<evidence type="ECO:0000256" key="7">
    <source>
        <dbReference type="ARBA" id="ARBA00022970"/>
    </source>
</evidence>
<dbReference type="RefSeq" id="WP_109055064.1">
    <property type="nucleotide sequence ID" value="NZ_QDKJ01000011.1"/>
</dbReference>
<comment type="similarity">
    <text evidence="2">Belongs to the binding-protein-dependent transport system permease family. HisMQ subfamily.</text>
</comment>
<dbReference type="PANTHER" id="PTHR30614">
    <property type="entry name" value="MEMBRANE COMPONENT OF AMINO ACID ABC TRANSPORTER"/>
    <property type="match status" value="1"/>
</dbReference>
<sequence length="255" mass="27923">MDILFQTAPDGELYISWLLSGLCWTLALAIFSAMLAFCMGVLVGICRSADSLILNIIGRIYVQIFRNIPLIVQMFLAYFVLPDMLPSSLGDPIKQLGAPWGSFIPALICLSLYTGARIAEQVKAGLLSLPRGQKEASEAIGLNTVQKYMLILLPQALRIIVPTLTSEAMGVFKNTSVALTIGLLELTAQAQQISEFTYETFEAFFAATVCYGVLALIIWTVMTYVERRIYVPGFSYDRPGKGAGLFSKRGNKNAA</sequence>
<dbReference type="GO" id="GO:0022857">
    <property type="term" value="F:transmembrane transporter activity"/>
    <property type="evidence" value="ECO:0007669"/>
    <property type="project" value="InterPro"/>
</dbReference>
<dbReference type="CDD" id="cd06261">
    <property type="entry name" value="TM_PBP2"/>
    <property type="match status" value="1"/>
</dbReference>
<evidence type="ECO:0000259" key="11">
    <source>
        <dbReference type="PROSITE" id="PS50928"/>
    </source>
</evidence>
<dbReference type="InterPro" id="IPR035906">
    <property type="entry name" value="MetI-like_sf"/>
</dbReference>
<organism evidence="12 13">
    <name type="scientific">Brenneria roseae subsp. americana</name>
    <dbReference type="NCBI Taxonomy" id="1508507"/>
    <lineage>
        <taxon>Bacteria</taxon>
        <taxon>Pseudomonadati</taxon>
        <taxon>Pseudomonadota</taxon>
        <taxon>Gammaproteobacteria</taxon>
        <taxon>Enterobacterales</taxon>
        <taxon>Pectobacteriaceae</taxon>
        <taxon>Brenneria</taxon>
    </lineage>
</organism>
<evidence type="ECO:0000313" key="12">
    <source>
        <dbReference type="EMBL" id="PWC11091.1"/>
    </source>
</evidence>
<feature type="transmembrane region" description="Helical" evidence="10">
    <location>
        <begin position="101"/>
        <end position="119"/>
    </location>
</feature>
<feature type="domain" description="ABC transmembrane type-1" evidence="11">
    <location>
        <begin position="22"/>
        <end position="222"/>
    </location>
</feature>
<keyword evidence="7" id="KW-0029">Amino-acid transport</keyword>
<dbReference type="SUPFAM" id="SSF161098">
    <property type="entry name" value="MetI-like"/>
    <property type="match status" value="1"/>
</dbReference>
<evidence type="ECO:0000256" key="2">
    <source>
        <dbReference type="ARBA" id="ARBA00010072"/>
    </source>
</evidence>
<dbReference type="PROSITE" id="PS50928">
    <property type="entry name" value="ABC_TM1"/>
    <property type="match status" value="1"/>
</dbReference>
<evidence type="ECO:0000313" key="13">
    <source>
        <dbReference type="Proteomes" id="UP000245138"/>
    </source>
</evidence>
<feature type="transmembrane region" description="Helical" evidence="10">
    <location>
        <begin position="64"/>
        <end position="81"/>
    </location>
</feature>
<protein>
    <submittedName>
        <fullName evidence="12">Glutamate ABC transporter permease</fullName>
    </submittedName>
</protein>
<evidence type="ECO:0000256" key="1">
    <source>
        <dbReference type="ARBA" id="ARBA00004429"/>
    </source>
</evidence>
<keyword evidence="6 10" id="KW-0812">Transmembrane</keyword>
<name>A0A2U1TNX1_9GAMM</name>
<dbReference type="InterPro" id="IPR010065">
    <property type="entry name" value="AA_ABC_transptr_permease_3TM"/>
</dbReference>
<proteinExistence type="inferred from homology"/>
<keyword evidence="8 10" id="KW-1133">Transmembrane helix</keyword>
<feature type="transmembrane region" description="Helical" evidence="10">
    <location>
        <begin position="203"/>
        <end position="225"/>
    </location>
</feature>
<dbReference type="Gene3D" id="1.10.3720.10">
    <property type="entry name" value="MetI-like"/>
    <property type="match status" value="1"/>
</dbReference>
<evidence type="ECO:0000256" key="3">
    <source>
        <dbReference type="ARBA" id="ARBA00022448"/>
    </source>
</evidence>
<comment type="caution">
    <text evidence="12">The sequence shown here is derived from an EMBL/GenBank/DDBJ whole genome shotgun (WGS) entry which is preliminary data.</text>
</comment>
<evidence type="ECO:0000256" key="9">
    <source>
        <dbReference type="ARBA" id="ARBA00023136"/>
    </source>
</evidence>
<evidence type="ECO:0000256" key="4">
    <source>
        <dbReference type="ARBA" id="ARBA00022475"/>
    </source>
</evidence>
<dbReference type="OrthoDB" id="6534575at2"/>
<evidence type="ECO:0000256" key="6">
    <source>
        <dbReference type="ARBA" id="ARBA00022692"/>
    </source>
</evidence>
<keyword evidence="13" id="KW-1185">Reference proteome</keyword>
<evidence type="ECO:0000256" key="10">
    <source>
        <dbReference type="RuleBase" id="RU363032"/>
    </source>
</evidence>
<keyword evidence="9 10" id="KW-0472">Membrane</keyword>
<keyword evidence="4" id="KW-1003">Cell membrane</keyword>
<evidence type="ECO:0000256" key="5">
    <source>
        <dbReference type="ARBA" id="ARBA00022519"/>
    </source>
</evidence>
<dbReference type="AlphaFoldDB" id="A0A2U1TNX1"/>
<dbReference type="Pfam" id="PF00528">
    <property type="entry name" value="BPD_transp_1"/>
    <property type="match status" value="1"/>
</dbReference>